<name>A0A816M6L6_9BILA</name>
<organism evidence="1 3">
    <name type="scientific">Rotaria magnacalcarata</name>
    <dbReference type="NCBI Taxonomy" id="392030"/>
    <lineage>
        <taxon>Eukaryota</taxon>
        <taxon>Metazoa</taxon>
        <taxon>Spiralia</taxon>
        <taxon>Gnathifera</taxon>
        <taxon>Rotifera</taxon>
        <taxon>Eurotatoria</taxon>
        <taxon>Bdelloidea</taxon>
        <taxon>Philodinida</taxon>
        <taxon>Philodinidae</taxon>
        <taxon>Rotaria</taxon>
    </lineage>
</organism>
<evidence type="ECO:0000313" key="3">
    <source>
        <dbReference type="Proteomes" id="UP000663824"/>
    </source>
</evidence>
<gene>
    <name evidence="1" type="ORF">MBJ925_LOCUS7231</name>
    <name evidence="2" type="ORF">SMN809_LOCUS12322</name>
</gene>
<dbReference type="EMBL" id="CAJOBI010004636">
    <property type="protein sequence ID" value="CAF4008163.1"/>
    <property type="molecule type" value="Genomic_DNA"/>
</dbReference>
<dbReference type="PANTHER" id="PTHR37162">
    <property type="entry name" value="HAT FAMILY DIMERISATION DOMAINCONTAINING PROTEIN-RELATED"/>
    <property type="match status" value="1"/>
</dbReference>
<dbReference type="Proteomes" id="UP000663824">
    <property type="component" value="Unassembled WGS sequence"/>
</dbReference>
<dbReference type="PANTHER" id="PTHR37162:SF11">
    <property type="match status" value="1"/>
</dbReference>
<reference evidence="1" key="1">
    <citation type="submission" date="2021-02" db="EMBL/GenBank/DDBJ databases">
        <authorList>
            <person name="Nowell W R."/>
        </authorList>
    </citation>
    <scope>NUCLEOTIDE SEQUENCE</scope>
</reference>
<evidence type="ECO:0000313" key="1">
    <source>
        <dbReference type="EMBL" id="CAF1979896.1"/>
    </source>
</evidence>
<dbReference type="Proteomes" id="UP000676336">
    <property type="component" value="Unassembled WGS sequence"/>
</dbReference>
<comment type="caution">
    <text evidence="1">The sequence shown here is derived from an EMBL/GenBank/DDBJ whole genome shotgun (WGS) entry which is preliminary data.</text>
</comment>
<protein>
    <submittedName>
        <fullName evidence="1">Uncharacterized protein</fullName>
    </submittedName>
</protein>
<sequence>MPKYTSFSSKWLHKVDSTGKPCSVWLRQGKEKSTFICTVCNIELSCANGGWTNVKNHFERPKHLQCLKDVLESGQLVASTVTLSSTRNNTASNQSYTSSFSSPITNNPSFMVLNNSTDRALTHEEKITRAECYWAMATAQLGFSYDSSQNIPELFASMFPDSKVAADYAMKDRKLSYVVSHGTGYFFIRELIKDVLKAPAYSLLFDETTIVGVRKQLDLHIRYWSEYQQGVVTRYWKSIMLGHATADIISHHLLDSLKYEGLDLSKLLHLGRDNPNVNKAVEAMIEKEVRSAQEKKTGNSSSNGLLSIGPCPLHIIHNAFKRVRREDYLKVVETIGVGVGRFMKRFVITRWIEVGSVIERIIDQWPILIEYFLVYLPKIDKKIINNDTWKRIQIQLEQKKTLVRFHFILYVYRHIFSKPLTWLQQKQPFIHLLFEECSNLFRNILISFIKDDLLTNKTVKQLLSISFDSQANEKPDSKLEIGEITCNELQEMPTNEKIKFMQDVRDIYKTIARELTRTLPVTNNFLQNLQFMHPLQRHHESSSKSLMIIARDLPQLLSDDDLDYLNGEWRLYENETIPEEWYQQKTTSGGSDEVIKYHPIDNYWKHVFAIKTSSGIVKFIVLPKLIKSLLSLSHGNADVERGFSENAALITDDRSSLSDISINGLRATKDAVKFYGQGKVHEVPICKGLLDNVKEAHSRCQVDQERKQRILKEKEAIEAAAKLTKNKELILVEKEQNLIDQHKILQEDLENASKMLNEGNSRLEAAVATKNFAGVEMAQLLIGGAKKKLDVLKTQLGDNTDQMNQLRKKLKK</sequence>
<dbReference type="AlphaFoldDB" id="A0A816M6L6"/>
<dbReference type="EMBL" id="CAJNRE010002472">
    <property type="protein sequence ID" value="CAF1979896.1"/>
    <property type="molecule type" value="Genomic_DNA"/>
</dbReference>
<proteinExistence type="predicted"/>
<accession>A0A816M6L6</accession>
<evidence type="ECO:0000313" key="2">
    <source>
        <dbReference type="EMBL" id="CAF4008163.1"/>
    </source>
</evidence>